<evidence type="ECO:0000256" key="3">
    <source>
        <dbReference type="SAM" id="SignalP"/>
    </source>
</evidence>
<gene>
    <name evidence="5" type="ORF">SMAR0320_LOCUS5344</name>
</gene>
<feature type="chain" id="PRO_5031287142" description="Thioredoxin domain-containing protein" evidence="3">
    <location>
        <begin position="29"/>
        <end position="241"/>
    </location>
</feature>
<dbReference type="PANTHER" id="PTHR43601:SF32">
    <property type="entry name" value="THIOREDOXIN-LIKE 2-2, CHLOROPLASTIC"/>
    <property type="match status" value="1"/>
</dbReference>
<dbReference type="InterPro" id="IPR036249">
    <property type="entry name" value="Thioredoxin-like_sf"/>
</dbReference>
<dbReference type="Gene3D" id="3.40.30.10">
    <property type="entry name" value="Glutaredoxin"/>
    <property type="match status" value="1"/>
</dbReference>
<organism evidence="5">
    <name type="scientific">Skeletonema marinoi</name>
    <dbReference type="NCBI Taxonomy" id="267567"/>
    <lineage>
        <taxon>Eukaryota</taxon>
        <taxon>Sar</taxon>
        <taxon>Stramenopiles</taxon>
        <taxon>Ochrophyta</taxon>
        <taxon>Bacillariophyta</taxon>
        <taxon>Coscinodiscophyceae</taxon>
        <taxon>Thalassiosirophycidae</taxon>
        <taxon>Thalassiosirales</taxon>
        <taxon>Skeletonemataceae</taxon>
        <taxon>Skeletonema</taxon>
        <taxon>Skeletonema marinoi-dohrnii complex</taxon>
    </lineage>
</organism>
<dbReference type="InterPro" id="IPR013766">
    <property type="entry name" value="Thioredoxin_domain"/>
</dbReference>
<protein>
    <recommendedName>
        <fullName evidence="4">Thioredoxin domain-containing protein</fullName>
    </recommendedName>
</protein>
<dbReference type="SUPFAM" id="SSF52833">
    <property type="entry name" value="Thioredoxin-like"/>
    <property type="match status" value="1"/>
</dbReference>
<feature type="signal peptide" evidence="3">
    <location>
        <begin position="1"/>
        <end position="28"/>
    </location>
</feature>
<name>A0A7S2PA36_9STRA</name>
<dbReference type="AlphaFoldDB" id="A0A7S2PA36"/>
<feature type="compositionally biased region" description="Low complexity" evidence="2">
    <location>
        <begin position="69"/>
        <end position="80"/>
    </location>
</feature>
<dbReference type="PANTHER" id="PTHR43601">
    <property type="entry name" value="THIOREDOXIN, MITOCHONDRIAL"/>
    <property type="match status" value="1"/>
</dbReference>
<reference evidence="5" key="1">
    <citation type="submission" date="2021-01" db="EMBL/GenBank/DDBJ databases">
        <authorList>
            <person name="Corre E."/>
            <person name="Pelletier E."/>
            <person name="Niang G."/>
            <person name="Scheremetjew M."/>
            <person name="Finn R."/>
            <person name="Kale V."/>
            <person name="Holt S."/>
            <person name="Cochrane G."/>
            <person name="Meng A."/>
            <person name="Brown T."/>
            <person name="Cohen L."/>
        </authorList>
    </citation>
    <scope>NUCLEOTIDE SEQUENCE</scope>
    <source>
        <strain evidence="5">SM1012Den-03</strain>
    </source>
</reference>
<proteinExistence type="inferred from homology"/>
<comment type="similarity">
    <text evidence="1">Belongs to the thioredoxin family.</text>
</comment>
<sequence length="241" mass="26934">MLSSSSSSLLMVIKILLTLASITSLTESFSTVSLTQRSNNFNIICPPSSWSSSSCLHAISNPLRRRQRSSSSTDTTTTTEDTTKNKRQAKHSNLIQHITSITDYKDHVVDETHNITVVRFYSHFCRSCRASEPHFFQLARDFQNHNVNFVEVPLTPSTKVLHDALGVPSLPWTHIYHPEAGLVEERKVSKKFIEEVRSALRCYVYGECDVEEDAPADCRVVYGECAIDDFDDDGGGSGSVE</sequence>
<dbReference type="PROSITE" id="PS51352">
    <property type="entry name" value="THIOREDOXIN_2"/>
    <property type="match status" value="1"/>
</dbReference>
<evidence type="ECO:0000256" key="1">
    <source>
        <dbReference type="ARBA" id="ARBA00008987"/>
    </source>
</evidence>
<keyword evidence="3" id="KW-0732">Signal</keyword>
<accession>A0A7S2PA36</accession>
<dbReference type="EMBL" id="HBGZ01007500">
    <property type="protein sequence ID" value="CAD9586449.1"/>
    <property type="molecule type" value="Transcribed_RNA"/>
</dbReference>
<evidence type="ECO:0000313" key="5">
    <source>
        <dbReference type="EMBL" id="CAD9586449.1"/>
    </source>
</evidence>
<dbReference type="Pfam" id="PF00085">
    <property type="entry name" value="Thioredoxin"/>
    <property type="match status" value="1"/>
</dbReference>
<evidence type="ECO:0000256" key="2">
    <source>
        <dbReference type="SAM" id="MobiDB-lite"/>
    </source>
</evidence>
<feature type="domain" description="Thioredoxin" evidence="4">
    <location>
        <begin position="73"/>
        <end position="205"/>
    </location>
</feature>
<evidence type="ECO:0000259" key="4">
    <source>
        <dbReference type="PROSITE" id="PS51352"/>
    </source>
</evidence>
<dbReference type="GO" id="GO:0045454">
    <property type="term" value="P:cell redox homeostasis"/>
    <property type="evidence" value="ECO:0007669"/>
    <property type="project" value="TreeGrafter"/>
</dbReference>
<feature type="region of interest" description="Disordered" evidence="2">
    <location>
        <begin position="61"/>
        <end position="92"/>
    </location>
</feature>